<proteinExistence type="inferred from homology"/>
<dbReference type="Proteomes" id="UP000270094">
    <property type="component" value="Unassembled WGS sequence"/>
</dbReference>
<dbReference type="GO" id="GO:0006508">
    <property type="term" value="P:proteolysis"/>
    <property type="evidence" value="ECO:0007669"/>
    <property type="project" value="UniProtKB-KW"/>
</dbReference>
<comment type="similarity">
    <text evidence="1">Belongs to the peptidase C48 family.</text>
</comment>
<keyword evidence="2" id="KW-0645">Protease</keyword>
<keyword evidence="6" id="KW-1185">Reference proteome</keyword>
<evidence type="ECO:0000256" key="2">
    <source>
        <dbReference type="ARBA" id="ARBA00022670"/>
    </source>
</evidence>
<dbReference type="EMBL" id="UYYB01015693">
    <property type="protein sequence ID" value="VDM70345.1"/>
    <property type="molecule type" value="Genomic_DNA"/>
</dbReference>
<dbReference type="Gene3D" id="1.10.418.20">
    <property type="match status" value="1"/>
</dbReference>
<feature type="domain" description="Ubiquitin-like protease family profile" evidence="4">
    <location>
        <begin position="11"/>
        <end position="88"/>
    </location>
</feature>
<gene>
    <name evidence="5" type="ORF">SVUK_LOCUS5343</name>
</gene>
<dbReference type="AlphaFoldDB" id="A0A3P7KH00"/>
<protein>
    <recommendedName>
        <fullName evidence="4">Ubiquitin-like protease family profile domain-containing protein</fullName>
    </recommendedName>
</protein>
<dbReference type="InterPro" id="IPR003653">
    <property type="entry name" value="Peptidase_C48_C"/>
</dbReference>
<dbReference type="InterPro" id="IPR038765">
    <property type="entry name" value="Papain-like_cys_pep_sf"/>
</dbReference>
<dbReference type="OrthoDB" id="5876410at2759"/>
<dbReference type="GO" id="GO:0008234">
    <property type="term" value="F:cysteine-type peptidase activity"/>
    <property type="evidence" value="ECO:0007669"/>
    <property type="project" value="InterPro"/>
</dbReference>
<evidence type="ECO:0000259" key="4">
    <source>
        <dbReference type="Pfam" id="PF02902"/>
    </source>
</evidence>
<evidence type="ECO:0000313" key="5">
    <source>
        <dbReference type="EMBL" id="VDM70345.1"/>
    </source>
</evidence>
<evidence type="ECO:0000256" key="3">
    <source>
        <dbReference type="ARBA" id="ARBA00022801"/>
    </source>
</evidence>
<name>A0A3P7KH00_STRVU</name>
<dbReference type="Pfam" id="PF02902">
    <property type="entry name" value="Peptidase_C48"/>
    <property type="match status" value="1"/>
</dbReference>
<accession>A0A3P7KH00</accession>
<evidence type="ECO:0000256" key="1">
    <source>
        <dbReference type="ARBA" id="ARBA00005234"/>
    </source>
</evidence>
<reference evidence="5 6" key="1">
    <citation type="submission" date="2018-11" db="EMBL/GenBank/DDBJ databases">
        <authorList>
            <consortium name="Pathogen Informatics"/>
        </authorList>
    </citation>
    <scope>NUCLEOTIDE SEQUENCE [LARGE SCALE GENOMIC DNA]</scope>
</reference>
<evidence type="ECO:0000313" key="6">
    <source>
        <dbReference type="Proteomes" id="UP000270094"/>
    </source>
</evidence>
<keyword evidence="3" id="KW-0378">Hydrolase</keyword>
<dbReference type="SUPFAM" id="SSF54001">
    <property type="entry name" value="Cysteine proteinases"/>
    <property type="match status" value="1"/>
</dbReference>
<organism evidence="5 6">
    <name type="scientific">Strongylus vulgaris</name>
    <name type="common">Blood worm</name>
    <dbReference type="NCBI Taxonomy" id="40348"/>
    <lineage>
        <taxon>Eukaryota</taxon>
        <taxon>Metazoa</taxon>
        <taxon>Ecdysozoa</taxon>
        <taxon>Nematoda</taxon>
        <taxon>Chromadorea</taxon>
        <taxon>Rhabditida</taxon>
        <taxon>Rhabditina</taxon>
        <taxon>Rhabditomorpha</taxon>
        <taxon>Strongyloidea</taxon>
        <taxon>Strongylidae</taxon>
        <taxon>Strongylus</taxon>
    </lineage>
</organism>
<sequence>MHTHITIAIKAALTMSDEKRLSRFELIRCDSLPCQTNNFDCGWFMCAFAERFTKDIHWMGEPDDVVRHMSFDAEEEKQFRNRLTVMKEEVGSYMEKIAKRSLNFSYERPSQNKPHVK</sequence>